<dbReference type="EMBL" id="JACVVK020000815">
    <property type="protein sequence ID" value="KAK7443723.1"/>
    <property type="molecule type" value="Genomic_DNA"/>
</dbReference>
<comment type="caution">
    <text evidence="2">The sequence shown here is derived from an EMBL/GenBank/DDBJ whole genome shotgun (WGS) entry which is preliminary data.</text>
</comment>
<sequence length="108" mass="12609">MAFLVQASPVKRMLKDDSFRIKLFALLLAIVAFSIVVMATRKMMFQSSDRILLFKASRPRIVNLHNLQFQHRRNRHGVKLRGNLKENKTRRSHPRDGKNPWVLKLAGM</sequence>
<gene>
    <name evidence="2" type="ORF">BaRGS_00040447</name>
</gene>
<dbReference type="AlphaFoldDB" id="A0ABD0J031"/>
<keyword evidence="1" id="KW-0472">Membrane</keyword>
<organism evidence="2 3">
    <name type="scientific">Batillaria attramentaria</name>
    <dbReference type="NCBI Taxonomy" id="370345"/>
    <lineage>
        <taxon>Eukaryota</taxon>
        <taxon>Metazoa</taxon>
        <taxon>Spiralia</taxon>
        <taxon>Lophotrochozoa</taxon>
        <taxon>Mollusca</taxon>
        <taxon>Gastropoda</taxon>
        <taxon>Caenogastropoda</taxon>
        <taxon>Sorbeoconcha</taxon>
        <taxon>Cerithioidea</taxon>
        <taxon>Batillariidae</taxon>
        <taxon>Batillaria</taxon>
    </lineage>
</organism>
<accession>A0ABD0J031</accession>
<proteinExistence type="predicted"/>
<protein>
    <recommendedName>
        <fullName evidence="4">Transmembrane protein</fullName>
    </recommendedName>
</protein>
<evidence type="ECO:0008006" key="4">
    <source>
        <dbReference type="Google" id="ProtNLM"/>
    </source>
</evidence>
<feature type="transmembrane region" description="Helical" evidence="1">
    <location>
        <begin position="20"/>
        <end position="40"/>
    </location>
</feature>
<dbReference type="Proteomes" id="UP001519460">
    <property type="component" value="Unassembled WGS sequence"/>
</dbReference>
<reference evidence="2 3" key="1">
    <citation type="journal article" date="2023" name="Sci. Data">
        <title>Genome assembly of the Korean intertidal mud-creeper Batillaria attramentaria.</title>
        <authorList>
            <person name="Patra A.K."/>
            <person name="Ho P.T."/>
            <person name="Jun S."/>
            <person name="Lee S.J."/>
            <person name="Kim Y."/>
            <person name="Won Y.J."/>
        </authorList>
    </citation>
    <scope>NUCLEOTIDE SEQUENCE [LARGE SCALE GENOMIC DNA]</scope>
    <source>
        <strain evidence="2">Wonlab-2016</strain>
    </source>
</reference>
<evidence type="ECO:0000313" key="3">
    <source>
        <dbReference type="Proteomes" id="UP001519460"/>
    </source>
</evidence>
<evidence type="ECO:0000313" key="2">
    <source>
        <dbReference type="EMBL" id="KAK7443723.1"/>
    </source>
</evidence>
<evidence type="ECO:0000256" key="1">
    <source>
        <dbReference type="SAM" id="Phobius"/>
    </source>
</evidence>
<keyword evidence="3" id="KW-1185">Reference proteome</keyword>
<keyword evidence="1" id="KW-0812">Transmembrane</keyword>
<keyword evidence="1" id="KW-1133">Transmembrane helix</keyword>
<name>A0ABD0J031_9CAEN</name>